<dbReference type="RefSeq" id="WP_089920611.1">
    <property type="nucleotide sequence ID" value="NZ_FOBB01000012.1"/>
</dbReference>
<organism evidence="3 4">
    <name type="scientific">Chitinophaga rupis</name>
    <dbReference type="NCBI Taxonomy" id="573321"/>
    <lineage>
        <taxon>Bacteria</taxon>
        <taxon>Pseudomonadati</taxon>
        <taxon>Bacteroidota</taxon>
        <taxon>Chitinophagia</taxon>
        <taxon>Chitinophagales</taxon>
        <taxon>Chitinophagaceae</taxon>
        <taxon>Chitinophaga</taxon>
    </lineage>
</organism>
<sequence>METSTDPVINKTIIIQALPAKVWEAITQPALMQQWMTETPIEIITSWEVGEPITIQGDWYHSRFENKGVVLQYEPERVLEYSHLSSLSRLADQVENYSVIKFALAPLEDGTELTLTLSNFPTDVIYKHLAFYWNVTLVLLKKFVEQ</sequence>
<dbReference type="STRING" id="573321.SAMN04488505_11245"/>
<dbReference type="Gene3D" id="3.30.530.20">
    <property type="match status" value="1"/>
</dbReference>
<protein>
    <submittedName>
        <fullName evidence="3">Uncharacterized conserved protein YndB, AHSA1/START domain</fullName>
    </submittedName>
</protein>
<dbReference type="Proteomes" id="UP000198984">
    <property type="component" value="Unassembled WGS sequence"/>
</dbReference>
<dbReference type="CDD" id="cd07814">
    <property type="entry name" value="SRPBCC_CalC_Aha1-like"/>
    <property type="match status" value="1"/>
</dbReference>
<keyword evidence="4" id="KW-1185">Reference proteome</keyword>
<evidence type="ECO:0000313" key="4">
    <source>
        <dbReference type="Proteomes" id="UP000198984"/>
    </source>
</evidence>
<name>A0A1H8IS11_9BACT</name>
<accession>A0A1H8IS11</accession>
<feature type="domain" description="Activator of Hsp90 ATPase homologue 1/2-like C-terminal" evidence="2">
    <location>
        <begin position="17"/>
        <end position="145"/>
    </location>
</feature>
<proteinExistence type="inferred from homology"/>
<dbReference type="AlphaFoldDB" id="A0A1H8IS11"/>
<evidence type="ECO:0000313" key="3">
    <source>
        <dbReference type="EMBL" id="SEN70776.1"/>
    </source>
</evidence>
<evidence type="ECO:0000259" key="2">
    <source>
        <dbReference type="Pfam" id="PF08327"/>
    </source>
</evidence>
<dbReference type="SUPFAM" id="SSF55961">
    <property type="entry name" value="Bet v1-like"/>
    <property type="match status" value="1"/>
</dbReference>
<reference evidence="3 4" key="1">
    <citation type="submission" date="2016-10" db="EMBL/GenBank/DDBJ databases">
        <authorList>
            <person name="de Groot N.N."/>
        </authorList>
    </citation>
    <scope>NUCLEOTIDE SEQUENCE [LARGE SCALE GENOMIC DNA]</scope>
    <source>
        <strain evidence="3 4">DSM 21039</strain>
    </source>
</reference>
<dbReference type="EMBL" id="FOBB01000012">
    <property type="protein sequence ID" value="SEN70776.1"/>
    <property type="molecule type" value="Genomic_DNA"/>
</dbReference>
<dbReference type="InterPro" id="IPR023393">
    <property type="entry name" value="START-like_dom_sf"/>
</dbReference>
<dbReference type="OrthoDB" id="2355173at2"/>
<dbReference type="Pfam" id="PF08327">
    <property type="entry name" value="AHSA1"/>
    <property type="match status" value="1"/>
</dbReference>
<dbReference type="InterPro" id="IPR013538">
    <property type="entry name" value="ASHA1/2-like_C"/>
</dbReference>
<gene>
    <name evidence="3" type="ORF">SAMN04488505_11245</name>
</gene>
<evidence type="ECO:0000256" key="1">
    <source>
        <dbReference type="ARBA" id="ARBA00006817"/>
    </source>
</evidence>
<comment type="similarity">
    <text evidence="1">Belongs to the AHA1 family.</text>
</comment>